<keyword evidence="2" id="KW-0808">Transferase</keyword>
<dbReference type="EMBL" id="JAAGWG010000001">
    <property type="protein sequence ID" value="NEK84259.1"/>
    <property type="molecule type" value="Genomic_DNA"/>
</dbReference>
<organism evidence="2 3">
    <name type="scientific">Blastococcus saxobsidens</name>
    <dbReference type="NCBI Taxonomy" id="138336"/>
    <lineage>
        <taxon>Bacteria</taxon>
        <taxon>Bacillati</taxon>
        <taxon>Actinomycetota</taxon>
        <taxon>Actinomycetes</taxon>
        <taxon>Geodermatophilales</taxon>
        <taxon>Geodermatophilaceae</taxon>
        <taxon>Blastococcus</taxon>
    </lineage>
</organism>
<dbReference type="InterPro" id="IPR029044">
    <property type="entry name" value="Nucleotide-diphossugar_trans"/>
</dbReference>
<evidence type="ECO:0000259" key="1">
    <source>
        <dbReference type="Pfam" id="PF00535"/>
    </source>
</evidence>
<dbReference type="Pfam" id="PF00535">
    <property type="entry name" value="Glycos_transf_2"/>
    <property type="match status" value="1"/>
</dbReference>
<dbReference type="GO" id="GO:0016740">
    <property type="term" value="F:transferase activity"/>
    <property type="evidence" value="ECO:0007669"/>
    <property type="project" value="UniProtKB-KW"/>
</dbReference>
<dbReference type="Proteomes" id="UP000479241">
    <property type="component" value="Unassembled WGS sequence"/>
</dbReference>
<proteinExistence type="predicted"/>
<dbReference type="InterPro" id="IPR001173">
    <property type="entry name" value="Glyco_trans_2-like"/>
</dbReference>
<dbReference type="Gene3D" id="3.90.550.10">
    <property type="entry name" value="Spore Coat Polysaccharide Biosynthesis Protein SpsA, Chain A"/>
    <property type="match status" value="1"/>
</dbReference>
<sequence>MGIVVPTLGQRPSWLRDNLESLTRQGLPVDILVVSRTPIGTLLDRFVAEVQQEVCETPGLSAALQHGLSRLRNEYVSWLGDDDLLAPGSLKTALAALDRNPSAPFVYGRTRYINEQGDTIGLTRPTSLAARYARYGKDFIPQPGSLLRRSALQTVGDIDVSLRNAMDLDLLLRLQRVGKPVYVPVELSAYRLHPSSITMTKGNLDEGELVRRRHAGTLASRTYRLWRPLSRTIDKWVDRSFRYGPAPKPAPWRPGGRPYTLSSDA</sequence>
<dbReference type="CDD" id="cd00761">
    <property type="entry name" value="Glyco_tranf_GTA_type"/>
    <property type="match status" value="1"/>
</dbReference>
<gene>
    <name evidence="2" type="ORF">GCU60_00515</name>
</gene>
<name>A0A6L9VXS6_9ACTN</name>
<dbReference type="SUPFAM" id="SSF53448">
    <property type="entry name" value="Nucleotide-diphospho-sugar transferases"/>
    <property type="match status" value="1"/>
</dbReference>
<accession>A0A6L9VXS6</accession>
<dbReference type="PANTHER" id="PTHR43685">
    <property type="entry name" value="GLYCOSYLTRANSFERASE"/>
    <property type="match status" value="1"/>
</dbReference>
<comment type="caution">
    <text evidence="2">The sequence shown here is derived from an EMBL/GenBank/DDBJ whole genome shotgun (WGS) entry which is preliminary data.</text>
</comment>
<reference evidence="2 3" key="1">
    <citation type="submission" date="2019-12" db="EMBL/GenBank/DDBJ databases">
        <title>the WGS of Blastococcus saxobsidens 67B17.</title>
        <authorList>
            <person name="Jiang Z."/>
        </authorList>
    </citation>
    <scope>NUCLEOTIDE SEQUENCE [LARGE SCALE GENOMIC DNA]</scope>
    <source>
        <strain evidence="2 3">67B17</strain>
    </source>
</reference>
<evidence type="ECO:0000313" key="2">
    <source>
        <dbReference type="EMBL" id="NEK84259.1"/>
    </source>
</evidence>
<feature type="domain" description="Glycosyltransferase 2-like" evidence="1">
    <location>
        <begin position="3"/>
        <end position="155"/>
    </location>
</feature>
<dbReference type="PANTHER" id="PTHR43685:SF2">
    <property type="entry name" value="GLYCOSYLTRANSFERASE 2-LIKE DOMAIN-CONTAINING PROTEIN"/>
    <property type="match status" value="1"/>
</dbReference>
<dbReference type="AlphaFoldDB" id="A0A6L9VXS6"/>
<protein>
    <submittedName>
        <fullName evidence="2">Glycosyltransferase family 2 protein</fullName>
    </submittedName>
</protein>
<dbReference type="InterPro" id="IPR050834">
    <property type="entry name" value="Glycosyltransf_2"/>
</dbReference>
<evidence type="ECO:0000313" key="3">
    <source>
        <dbReference type="Proteomes" id="UP000479241"/>
    </source>
</evidence>